<keyword evidence="9" id="KW-1185">Reference proteome</keyword>
<comment type="subcellular location">
    <subcellularLocation>
        <location evidence="1">Membrane</location>
        <topology evidence="1">Multi-pass membrane protein</topology>
    </subcellularLocation>
</comment>
<accession>F5XN35</accession>
<feature type="domain" description="STAS" evidence="7">
    <location>
        <begin position="467"/>
        <end position="580"/>
    </location>
</feature>
<keyword evidence="3 6" id="KW-1133">Transmembrane helix</keyword>
<evidence type="ECO:0000256" key="2">
    <source>
        <dbReference type="ARBA" id="ARBA00022692"/>
    </source>
</evidence>
<feature type="transmembrane region" description="Helical" evidence="6">
    <location>
        <begin position="355"/>
        <end position="375"/>
    </location>
</feature>
<evidence type="ECO:0000256" key="3">
    <source>
        <dbReference type="ARBA" id="ARBA00022989"/>
    </source>
</evidence>
<dbReference type="Pfam" id="PF00916">
    <property type="entry name" value="Sulfate_transp"/>
    <property type="match status" value="1"/>
</dbReference>
<feature type="transmembrane region" description="Helical" evidence="6">
    <location>
        <begin position="98"/>
        <end position="117"/>
    </location>
</feature>
<dbReference type="eggNOG" id="COG0659">
    <property type="taxonomic scope" value="Bacteria"/>
</dbReference>
<proteinExistence type="predicted"/>
<sequence>MNPIRRRPHIDYELDAGGRRSLWQTLPTLTPGLGVLRHYERRWLRLDGFAGIAVVAYMVPQVMAYTAIVNVPPVVGLWTALAACVVYAIIGGSRVLSVGPESTVALMAGAAIAPLAGGDPERAIVLSSALCLVVAGWCLLARLFRLGIIADLLSQPLLVGYLAGGAVLMVVGQLGRVTGTDVEGETIVAQLRSFFSVVGDTHLPTLAVAAGTLTLLLAIVILRPRWPGPLIAVAAATIAAVVLDLPAYGVAETGPVPVGLPLPHLPIISWADLQTLLLAGLGVAVVAYSDNTLIGRAFKPKTEPGEKSVPDVDPQQELVAMSGVHVAAGLFGGFPMSSSGSRTALAIASGARTQVYSLVAAVCIIAVLFFAGPLLEPLPSAALGAVVIYAASKLVSIPDIKRLARFRTSELVLAIVACLGTVLIGILAGVGIAIALSILEMVQRLARPHEGVLGRVEGIAGMHDVDDYDQATTLPGLVVYRYDAPLFFINVGDLRRRALLAVEKENEGDPDHPVRWFILNAEANVEIDISATDGLKALHDDLSERGIRFGLARVKQDLRTPLERAGLVELIGEDMMFPTLPVMEKAYLTWAAEQAVREQTALEHQAVPGADEPAGTPPARPVDTNESDR</sequence>
<name>F5XN35_MICPN</name>
<organism evidence="8 9">
    <name type="scientific">Microlunatus phosphovorus (strain ATCC 700054 / DSM 10555 / JCM 9379 / NBRC 101784 / NCIMB 13414 / VKM Ac-1990 / NM-1)</name>
    <dbReference type="NCBI Taxonomy" id="1032480"/>
    <lineage>
        <taxon>Bacteria</taxon>
        <taxon>Bacillati</taxon>
        <taxon>Actinomycetota</taxon>
        <taxon>Actinomycetes</taxon>
        <taxon>Propionibacteriales</taxon>
        <taxon>Propionibacteriaceae</taxon>
        <taxon>Microlunatus</taxon>
    </lineage>
</organism>
<dbReference type="Gene3D" id="3.30.750.24">
    <property type="entry name" value="STAS domain"/>
    <property type="match status" value="1"/>
</dbReference>
<feature type="transmembrane region" description="Helical" evidence="6">
    <location>
        <begin position="46"/>
        <end position="68"/>
    </location>
</feature>
<dbReference type="CDD" id="cd07042">
    <property type="entry name" value="STAS_SulP_like_sulfate_transporter"/>
    <property type="match status" value="1"/>
</dbReference>
<dbReference type="InterPro" id="IPR036513">
    <property type="entry name" value="STAS_dom_sf"/>
</dbReference>
<dbReference type="HOGENOM" id="CLU_003182_13_0_11"/>
<dbReference type="InterPro" id="IPR002645">
    <property type="entry name" value="STAS_dom"/>
</dbReference>
<dbReference type="AlphaFoldDB" id="F5XN35"/>
<keyword evidence="4 6" id="KW-0472">Membrane</keyword>
<dbReference type="STRING" id="1032480.MLP_34710"/>
<dbReference type="Proteomes" id="UP000007947">
    <property type="component" value="Chromosome"/>
</dbReference>
<feature type="transmembrane region" description="Helical" evidence="6">
    <location>
        <begin position="229"/>
        <end position="247"/>
    </location>
</feature>
<evidence type="ECO:0000256" key="4">
    <source>
        <dbReference type="ARBA" id="ARBA00023136"/>
    </source>
</evidence>
<evidence type="ECO:0000313" key="9">
    <source>
        <dbReference type="Proteomes" id="UP000007947"/>
    </source>
</evidence>
<keyword evidence="2 6" id="KW-0812">Transmembrane</keyword>
<feature type="transmembrane region" description="Helical" evidence="6">
    <location>
        <begin position="267"/>
        <end position="289"/>
    </location>
</feature>
<dbReference type="RefSeq" id="WP_013864341.1">
    <property type="nucleotide sequence ID" value="NC_015635.1"/>
</dbReference>
<reference evidence="8 9" key="1">
    <citation type="submission" date="2011-05" db="EMBL/GenBank/DDBJ databases">
        <title>Whole genome sequence of Microlunatus phosphovorus NM-1.</title>
        <authorList>
            <person name="Hosoyama A."/>
            <person name="Sasaki K."/>
            <person name="Harada T."/>
            <person name="Igarashi R."/>
            <person name="Kawakoshi A."/>
            <person name="Sasagawa M."/>
            <person name="Fukada J."/>
            <person name="Nakamura S."/>
            <person name="Katano Y."/>
            <person name="Hanada S."/>
            <person name="Kamagata Y."/>
            <person name="Nakamura N."/>
            <person name="Yamazaki S."/>
            <person name="Fujita N."/>
        </authorList>
    </citation>
    <scope>NUCLEOTIDE SEQUENCE [LARGE SCALE GENOMIC DNA]</scope>
    <source>
        <strain evidence="9">ATCC 700054 / DSM 10555 / JCM 9379 / NBRC 101784 / NCIMB 13414 / VKM Ac-1990 / NM-1</strain>
    </source>
</reference>
<evidence type="ECO:0000256" key="1">
    <source>
        <dbReference type="ARBA" id="ARBA00004141"/>
    </source>
</evidence>
<feature type="transmembrane region" description="Helical" evidence="6">
    <location>
        <begin position="412"/>
        <end position="439"/>
    </location>
</feature>
<feature type="transmembrane region" description="Helical" evidence="6">
    <location>
        <begin position="123"/>
        <end position="144"/>
    </location>
</feature>
<evidence type="ECO:0000259" key="7">
    <source>
        <dbReference type="PROSITE" id="PS50801"/>
    </source>
</evidence>
<protein>
    <submittedName>
        <fullName evidence="8">Sulfate transporter</fullName>
    </submittedName>
</protein>
<dbReference type="InterPro" id="IPR001902">
    <property type="entry name" value="SLC26A/SulP_fam"/>
</dbReference>
<gene>
    <name evidence="8" type="ordered locus">MLP_34710</name>
</gene>
<dbReference type="GO" id="GO:0055085">
    <property type="term" value="P:transmembrane transport"/>
    <property type="evidence" value="ECO:0007669"/>
    <property type="project" value="InterPro"/>
</dbReference>
<dbReference type="GO" id="GO:0016020">
    <property type="term" value="C:membrane"/>
    <property type="evidence" value="ECO:0007669"/>
    <property type="project" value="UniProtKB-SubCell"/>
</dbReference>
<dbReference type="PROSITE" id="PS50801">
    <property type="entry name" value="STAS"/>
    <property type="match status" value="1"/>
</dbReference>
<dbReference type="KEGG" id="mph:MLP_34710"/>
<evidence type="ECO:0000313" key="8">
    <source>
        <dbReference type="EMBL" id="BAK36485.1"/>
    </source>
</evidence>
<feature type="transmembrane region" description="Helical" evidence="6">
    <location>
        <begin position="156"/>
        <end position="175"/>
    </location>
</feature>
<evidence type="ECO:0000256" key="6">
    <source>
        <dbReference type="SAM" id="Phobius"/>
    </source>
</evidence>
<dbReference type="InterPro" id="IPR011547">
    <property type="entry name" value="SLC26A/SulP_dom"/>
</dbReference>
<feature type="region of interest" description="Disordered" evidence="5">
    <location>
        <begin position="599"/>
        <end position="629"/>
    </location>
</feature>
<dbReference type="SUPFAM" id="SSF52091">
    <property type="entry name" value="SpoIIaa-like"/>
    <property type="match status" value="1"/>
</dbReference>
<feature type="transmembrane region" description="Helical" evidence="6">
    <location>
        <begin position="203"/>
        <end position="222"/>
    </location>
</feature>
<feature type="transmembrane region" description="Helical" evidence="6">
    <location>
        <begin position="381"/>
        <end position="400"/>
    </location>
</feature>
<dbReference type="OrthoDB" id="9769739at2"/>
<evidence type="ECO:0000256" key="5">
    <source>
        <dbReference type="SAM" id="MobiDB-lite"/>
    </source>
</evidence>
<dbReference type="PANTHER" id="PTHR11814">
    <property type="entry name" value="SULFATE TRANSPORTER"/>
    <property type="match status" value="1"/>
</dbReference>
<feature type="transmembrane region" description="Helical" evidence="6">
    <location>
        <begin position="74"/>
        <end position="91"/>
    </location>
</feature>
<dbReference type="Pfam" id="PF01740">
    <property type="entry name" value="STAS"/>
    <property type="match status" value="1"/>
</dbReference>
<dbReference type="EMBL" id="AP012204">
    <property type="protein sequence ID" value="BAK36485.1"/>
    <property type="molecule type" value="Genomic_DNA"/>
</dbReference>